<proteinExistence type="predicted"/>
<accession>A0A2A9NJ11</accession>
<dbReference type="STRING" id="703135.A0A2A9NJ11"/>
<reference evidence="5 6" key="1">
    <citation type="submission" date="2014-02" db="EMBL/GenBank/DDBJ databases">
        <title>Transposable element dynamics among asymbiotic and ectomycorrhizal Amanita fungi.</title>
        <authorList>
            <consortium name="DOE Joint Genome Institute"/>
            <person name="Hess J."/>
            <person name="Skrede I."/>
            <person name="Wolfe B."/>
            <person name="LaButti K."/>
            <person name="Ohm R.A."/>
            <person name="Grigoriev I.V."/>
            <person name="Pringle A."/>
        </authorList>
    </citation>
    <scope>NUCLEOTIDE SEQUENCE [LARGE SCALE GENOMIC DNA]</scope>
    <source>
        <strain evidence="5 6">SKay4041</strain>
    </source>
</reference>
<name>A0A2A9NJ11_9AGAR</name>
<sequence>MSDELELTCCIGGSGARLFKVQIPMTRSVECLKELIKSKHRNIFEHVDALDLVIWKLIRKVEWSKDVYALKEVIKAGSSELSNVLAQELILWKASIPTKSNEDLKSFTPIDEDALDSIAALNDVFPDIPQQGHVHIMIKYPSPSQRRFRDQRHSCLAQLRAYIPPPSIAVRSSSLVSIQRDILTQGTIACHRPQTMQVTPISLLDPVFGKLEDDMQNLQPNWKDFTFARELNAEMSQFYKKEDLYITKLQRIFKEHGLPIYRKVVGKSATVSDSDRGHHSLQLILTSAENKSHASFFDVLFSYVRNLIHTYNTMPELRNTPLPAVLLFYDGNVGSFFDLTPLNFIQVAFSELRVCFSPPEFIVNSWALSYPSSGTSVLMDSVCNLLVHLVASRTL</sequence>
<evidence type="ECO:0000259" key="4">
    <source>
        <dbReference type="Pfam" id="PF20147"/>
    </source>
</evidence>
<dbReference type="InterPro" id="IPR045379">
    <property type="entry name" value="Crinkler_N"/>
</dbReference>
<protein>
    <recommendedName>
        <fullName evidence="4">Crinkler effector protein N-terminal domain-containing protein</fullName>
    </recommendedName>
</protein>
<evidence type="ECO:0000256" key="3">
    <source>
        <dbReference type="ARBA" id="ARBA00022525"/>
    </source>
</evidence>
<dbReference type="Proteomes" id="UP000242287">
    <property type="component" value="Unassembled WGS sequence"/>
</dbReference>
<evidence type="ECO:0000256" key="1">
    <source>
        <dbReference type="ARBA" id="ARBA00004340"/>
    </source>
</evidence>
<evidence type="ECO:0000256" key="2">
    <source>
        <dbReference type="ARBA" id="ARBA00004613"/>
    </source>
</evidence>
<organism evidence="5 6">
    <name type="scientific">Amanita thiersii Skay4041</name>
    <dbReference type="NCBI Taxonomy" id="703135"/>
    <lineage>
        <taxon>Eukaryota</taxon>
        <taxon>Fungi</taxon>
        <taxon>Dikarya</taxon>
        <taxon>Basidiomycota</taxon>
        <taxon>Agaricomycotina</taxon>
        <taxon>Agaricomycetes</taxon>
        <taxon>Agaricomycetidae</taxon>
        <taxon>Agaricales</taxon>
        <taxon>Pluteineae</taxon>
        <taxon>Amanitaceae</taxon>
        <taxon>Amanita</taxon>
    </lineage>
</organism>
<keyword evidence="6" id="KW-1185">Reference proteome</keyword>
<feature type="domain" description="Crinkler effector protein N-terminal" evidence="4">
    <location>
        <begin position="5"/>
        <end position="58"/>
    </location>
</feature>
<dbReference type="EMBL" id="KZ302097">
    <property type="protein sequence ID" value="PFH47700.1"/>
    <property type="molecule type" value="Genomic_DNA"/>
</dbReference>
<dbReference type="Pfam" id="PF20147">
    <property type="entry name" value="Crinkler"/>
    <property type="match status" value="2"/>
</dbReference>
<feature type="domain" description="Crinkler effector protein N-terminal" evidence="4">
    <location>
        <begin position="61"/>
        <end position="139"/>
    </location>
</feature>
<comment type="subcellular location">
    <subcellularLocation>
        <location evidence="1">Host cell</location>
    </subcellularLocation>
    <subcellularLocation>
        <location evidence="2">Secreted</location>
    </subcellularLocation>
</comment>
<dbReference type="GO" id="GO:0005576">
    <property type="term" value="C:extracellular region"/>
    <property type="evidence" value="ECO:0007669"/>
    <property type="project" value="UniProtKB-SubCell"/>
</dbReference>
<dbReference type="GO" id="GO:0043657">
    <property type="term" value="C:host cell"/>
    <property type="evidence" value="ECO:0007669"/>
    <property type="project" value="UniProtKB-SubCell"/>
</dbReference>
<dbReference type="AlphaFoldDB" id="A0A2A9NJ11"/>
<evidence type="ECO:0000313" key="6">
    <source>
        <dbReference type="Proteomes" id="UP000242287"/>
    </source>
</evidence>
<dbReference type="OrthoDB" id="2304312at2759"/>
<keyword evidence="3" id="KW-0964">Secreted</keyword>
<evidence type="ECO:0000313" key="5">
    <source>
        <dbReference type="EMBL" id="PFH47700.1"/>
    </source>
</evidence>
<gene>
    <name evidence="5" type="ORF">AMATHDRAFT_50115</name>
</gene>